<keyword evidence="1" id="KW-1133">Transmembrane helix</keyword>
<evidence type="ECO:0000256" key="1">
    <source>
        <dbReference type="SAM" id="Phobius"/>
    </source>
</evidence>
<keyword evidence="3" id="KW-1185">Reference proteome</keyword>
<evidence type="ECO:0000313" key="2">
    <source>
        <dbReference type="EMBL" id="GEP71118.1"/>
    </source>
</evidence>
<dbReference type="AlphaFoldDB" id="A0A512PIU0"/>
<reference evidence="2 3" key="1">
    <citation type="submission" date="2019-07" db="EMBL/GenBank/DDBJ databases">
        <title>Whole genome shotgun sequence of Cellulomonas soli NBRC 109434.</title>
        <authorList>
            <person name="Hosoyama A."/>
            <person name="Uohara A."/>
            <person name="Ohji S."/>
            <person name="Ichikawa N."/>
        </authorList>
    </citation>
    <scope>NUCLEOTIDE SEQUENCE [LARGE SCALE GENOMIC DNA]</scope>
    <source>
        <strain evidence="2 3">NBRC 109434</strain>
    </source>
</reference>
<dbReference type="Proteomes" id="UP000321798">
    <property type="component" value="Unassembled WGS sequence"/>
</dbReference>
<name>A0A512PIU0_9CELL</name>
<keyword evidence="1" id="KW-0472">Membrane</keyword>
<protein>
    <submittedName>
        <fullName evidence="2">Uncharacterized protein</fullName>
    </submittedName>
</protein>
<proteinExistence type="predicted"/>
<organism evidence="2 3">
    <name type="scientific">Cellulomonas soli</name>
    <dbReference type="NCBI Taxonomy" id="931535"/>
    <lineage>
        <taxon>Bacteria</taxon>
        <taxon>Bacillati</taxon>
        <taxon>Actinomycetota</taxon>
        <taxon>Actinomycetes</taxon>
        <taxon>Micrococcales</taxon>
        <taxon>Cellulomonadaceae</taxon>
        <taxon>Cellulomonas</taxon>
    </lineage>
</organism>
<dbReference type="EMBL" id="BKAL01000023">
    <property type="protein sequence ID" value="GEP71118.1"/>
    <property type="molecule type" value="Genomic_DNA"/>
</dbReference>
<accession>A0A512PIU0</accession>
<feature type="transmembrane region" description="Helical" evidence="1">
    <location>
        <begin position="18"/>
        <end position="35"/>
    </location>
</feature>
<comment type="caution">
    <text evidence="2">The sequence shown here is derived from an EMBL/GenBank/DDBJ whole genome shotgun (WGS) entry which is preliminary data.</text>
</comment>
<keyword evidence="1" id="KW-0812">Transmembrane</keyword>
<gene>
    <name evidence="2" type="ORF">CSO01_38330</name>
</gene>
<feature type="transmembrane region" description="Helical" evidence="1">
    <location>
        <begin position="69"/>
        <end position="90"/>
    </location>
</feature>
<evidence type="ECO:0000313" key="3">
    <source>
        <dbReference type="Proteomes" id="UP000321798"/>
    </source>
</evidence>
<sequence length="107" mass="11007">MALTHGPRGMLAQVSRPVSLLVAAVIGVLVLVPAMFVAPPIVLPFALVALVAAVVHLRTRRTHPAPVWAALLIAAVTLLTGLLLSLTLSVDGDPSPASEPVQSAPQE</sequence>